<feature type="chain" id="PRO_5047201763" evidence="2">
    <location>
        <begin position="19"/>
        <end position="275"/>
    </location>
</feature>
<evidence type="ECO:0000256" key="2">
    <source>
        <dbReference type="SAM" id="SignalP"/>
    </source>
</evidence>
<evidence type="ECO:0000313" key="4">
    <source>
        <dbReference type="EMBL" id="GAA4516247.1"/>
    </source>
</evidence>
<gene>
    <name evidence="4" type="ORF">GCM10023191_086960</name>
</gene>
<dbReference type="Gene3D" id="3.20.20.370">
    <property type="entry name" value="Glycoside hydrolase/deacetylase"/>
    <property type="match status" value="1"/>
</dbReference>
<comment type="caution">
    <text evidence="4">The sequence shown here is derived from an EMBL/GenBank/DDBJ whole genome shotgun (WGS) entry which is preliminary data.</text>
</comment>
<dbReference type="InterPro" id="IPR050248">
    <property type="entry name" value="Polysacc_deacetylase_ArnD"/>
</dbReference>
<feature type="region of interest" description="Disordered" evidence="1">
    <location>
        <begin position="23"/>
        <end position="53"/>
    </location>
</feature>
<proteinExistence type="predicted"/>
<keyword evidence="2" id="KW-0732">Signal</keyword>
<dbReference type="Proteomes" id="UP001500503">
    <property type="component" value="Unassembled WGS sequence"/>
</dbReference>
<dbReference type="PROSITE" id="PS51257">
    <property type="entry name" value="PROKAR_LIPOPROTEIN"/>
    <property type="match status" value="1"/>
</dbReference>
<dbReference type="PANTHER" id="PTHR10587:SF134">
    <property type="entry name" value="SECRETED PROTEIN"/>
    <property type="match status" value="1"/>
</dbReference>
<dbReference type="InterPro" id="IPR011330">
    <property type="entry name" value="Glyco_hydro/deAcase_b/a-brl"/>
</dbReference>
<accession>A0ABP8R2E0</accession>
<sequence length="275" mass="29655">MRLRHLIAVLLLSVSACSAGHDHTVARPPGGRLPAVRRTGPAVTPTPAPPRPRHMVLHGARDSGMVALTFDADMTHGMWRSLDAGRIKSSYDHRIVDTLDATHTPATIFATGMWIRRYPAATKTLAADPLLEFANHSYEHSAFTAPCYGLPVLPARDRTADLRHAARILRDHVPAPTPYFRFPGGCHDRSAVRTVLAAGLTPVQWDVISGDAFGHDPHAITRTVLKEAKGGSIVVMHLNGAPTAPETHAALPGIITGLRARGLRLVKVSELLTAR</sequence>
<dbReference type="InterPro" id="IPR002509">
    <property type="entry name" value="NODB_dom"/>
</dbReference>
<dbReference type="Pfam" id="PF01522">
    <property type="entry name" value="Polysacc_deac_1"/>
    <property type="match status" value="1"/>
</dbReference>
<feature type="domain" description="NodB homology" evidence="3">
    <location>
        <begin position="64"/>
        <end position="266"/>
    </location>
</feature>
<name>A0ABP8R2E0_9ACTN</name>
<evidence type="ECO:0000313" key="5">
    <source>
        <dbReference type="Proteomes" id="UP001500503"/>
    </source>
</evidence>
<protein>
    <submittedName>
        <fullName evidence="4">Polysaccharide deacetylase family protein</fullName>
    </submittedName>
</protein>
<feature type="signal peptide" evidence="2">
    <location>
        <begin position="1"/>
        <end position="18"/>
    </location>
</feature>
<reference evidence="5" key="1">
    <citation type="journal article" date="2019" name="Int. J. Syst. Evol. Microbiol.">
        <title>The Global Catalogue of Microorganisms (GCM) 10K type strain sequencing project: providing services to taxonomists for standard genome sequencing and annotation.</title>
        <authorList>
            <consortium name="The Broad Institute Genomics Platform"/>
            <consortium name="The Broad Institute Genome Sequencing Center for Infectious Disease"/>
            <person name="Wu L."/>
            <person name="Ma J."/>
        </authorList>
    </citation>
    <scope>NUCLEOTIDE SEQUENCE [LARGE SCALE GENOMIC DNA]</scope>
    <source>
        <strain evidence="5">JCM 17933</strain>
    </source>
</reference>
<organism evidence="4 5">
    <name type="scientific">Actinoallomurus oryzae</name>
    <dbReference type="NCBI Taxonomy" id="502180"/>
    <lineage>
        <taxon>Bacteria</taxon>
        <taxon>Bacillati</taxon>
        <taxon>Actinomycetota</taxon>
        <taxon>Actinomycetes</taxon>
        <taxon>Streptosporangiales</taxon>
        <taxon>Thermomonosporaceae</taxon>
        <taxon>Actinoallomurus</taxon>
    </lineage>
</organism>
<dbReference type="PANTHER" id="PTHR10587">
    <property type="entry name" value="GLYCOSYL TRANSFERASE-RELATED"/>
    <property type="match status" value="1"/>
</dbReference>
<dbReference type="EMBL" id="BAABHF010000054">
    <property type="protein sequence ID" value="GAA4516247.1"/>
    <property type="molecule type" value="Genomic_DNA"/>
</dbReference>
<evidence type="ECO:0000256" key="1">
    <source>
        <dbReference type="SAM" id="MobiDB-lite"/>
    </source>
</evidence>
<keyword evidence="5" id="KW-1185">Reference proteome</keyword>
<dbReference type="SUPFAM" id="SSF88713">
    <property type="entry name" value="Glycoside hydrolase/deacetylase"/>
    <property type="match status" value="1"/>
</dbReference>
<evidence type="ECO:0000259" key="3">
    <source>
        <dbReference type="PROSITE" id="PS51677"/>
    </source>
</evidence>
<dbReference type="RefSeq" id="WP_345474234.1">
    <property type="nucleotide sequence ID" value="NZ_BAABHF010000054.1"/>
</dbReference>
<dbReference type="PROSITE" id="PS51677">
    <property type="entry name" value="NODB"/>
    <property type="match status" value="1"/>
</dbReference>